<accession>A0A2Z4JDU9</accession>
<organism evidence="2 3">
    <name type="scientific">Streptomyces cadmiisoli</name>
    <dbReference type="NCBI Taxonomy" id="2184053"/>
    <lineage>
        <taxon>Bacteria</taxon>
        <taxon>Bacillati</taxon>
        <taxon>Actinomycetota</taxon>
        <taxon>Actinomycetes</taxon>
        <taxon>Kitasatosporales</taxon>
        <taxon>Streptomycetaceae</taxon>
        <taxon>Streptomyces</taxon>
        <taxon>Streptomyces aurantiacus group</taxon>
    </lineage>
</organism>
<name>A0A2Z4JDU9_9ACTN</name>
<feature type="chain" id="PRO_5016433611" evidence="1">
    <location>
        <begin position="30"/>
        <end position="319"/>
    </location>
</feature>
<keyword evidence="2" id="KW-0614">Plasmid</keyword>
<feature type="signal peptide" evidence="1">
    <location>
        <begin position="1"/>
        <end position="29"/>
    </location>
</feature>
<reference evidence="3" key="1">
    <citation type="submission" date="2018-06" db="EMBL/GenBank/DDBJ databases">
        <authorList>
            <person name="Li K."/>
        </authorList>
    </citation>
    <scope>NUCLEOTIDE SEQUENCE [LARGE SCALE GENOMIC DNA]</scope>
    <source>
        <strain evidence="3">ZFG47</strain>
        <plasmid evidence="3">unnamed1</plasmid>
    </source>
</reference>
<keyword evidence="1" id="KW-0732">Signal</keyword>
<protein>
    <submittedName>
        <fullName evidence="2">Uncharacterized protein</fullName>
    </submittedName>
</protein>
<sequence length="319" mass="35463">MRSHRRTRHIGSLAAVAALVALLIPYASSDEGEAAATTPSSSIVYDPGPKLRCYSVSNESGGTNYGNDSRDCDAVDNRNRVDGSCTWFGYASRRGVECPTWRFVTYGWEENRLRQYPGYDHQVQGPSGSPLKLVLQNNSRNLRDQCELKEVAFSYEYVGSSLKRRADGKEYNFSDGRAEVSYDALVEQSGDFRCAERRAVLTTDFIYRTARGLNLISVVHHDPGPFSRPNRDGVLWTNNCKNGEGAPSGCRVTVYGQRIEPGRTTRINVDFTEVARRYAAYLRNDPIPEVSQIEAVQVVNSARGADLKAEVSEVNVTLK</sequence>
<dbReference type="GeneID" id="32591765"/>
<evidence type="ECO:0000256" key="1">
    <source>
        <dbReference type="SAM" id="SignalP"/>
    </source>
</evidence>
<keyword evidence="3" id="KW-1185">Reference proteome</keyword>
<dbReference type="RefSeq" id="WP_053763486.1">
    <property type="nucleotide sequence ID" value="NZ_CBDRHE010000020.1"/>
</dbReference>
<evidence type="ECO:0000313" key="2">
    <source>
        <dbReference type="EMBL" id="AWW43221.1"/>
    </source>
</evidence>
<dbReference type="Proteomes" id="UP000249616">
    <property type="component" value="Plasmid unnamed1"/>
</dbReference>
<evidence type="ECO:0000313" key="3">
    <source>
        <dbReference type="Proteomes" id="UP000249616"/>
    </source>
</evidence>
<proteinExistence type="predicted"/>
<gene>
    <name evidence="2" type="ORF">DN051_42245</name>
</gene>
<dbReference type="KEGG" id="scad:DN051_42245"/>
<geneLocation type="plasmid" evidence="2 3">
    <name>unnamed1</name>
</geneLocation>
<dbReference type="EMBL" id="CP030074">
    <property type="protein sequence ID" value="AWW43221.1"/>
    <property type="molecule type" value="Genomic_DNA"/>
</dbReference>
<dbReference type="AlphaFoldDB" id="A0A2Z4JDU9"/>